<accession>A0A1G6ND35</accession>
<dbReference type="EMBL" id="FMYW01000013">
    <property type="protein sequence ID" value="SDC65759.1"/>
    <property type="molecule type" value="Genomic_DNA"/>
</dbReference>
<dbReference type="Proteomes" id="UP000198943">
    <property type="component" value="Unassembled WGS sequence"/>
</dbReference>
<organism evidence="1 2">
    <name type="scientific">Succiniclasticum ruminis</name>
    <dbReference type="NCBI Taxonomy" id="40841"/>
    <lineage>
        <taxon>Bacteria</taxon>
        <taxon>Bacillati</taxon>
        <taxon>Bacillota</taxon>
        <taxon>Negativicutes</taxon>
        <taxon>Acidaminococcales</taxon>
        <taxon>Acidaminococcaceae</taxon>
        <taxon>Succiniclasticum</taxon>
    </lineage>
</organism>
<protein>
    <submittedName>
        <fullName evidence="1">Uncharacterized protein</fullName>
    </submittedName>
</protein>
<keyword evidence="2" id="KW-1185">Reference proteome</keyword>
<gene>
    <name evidence="1" type="ORF">SAMN04487864_11338</name>
</gene>
<reference evidence="2" key="1">
    <citation type="submission" date="2016-10" db="EMBL/GenBank/DDBJ databases">
        <authorList>
            <person name="Varghese N."/>
            <person name="Submissions S."/>
        </authorList>
    </citation>
    <scope>NUCLEOTIDE SEQUENCE [LARGE SCALE GENOMIC DNA]</scope>
    <source>
        <strain evidence="2">DSM 11005</strain>
    </source>
</reference>
<evidence type="ECO:0000313" key="2">
    <source>
        <dbReference type="Proteomes" id="UP000198943"/>
    </source>
</evidence>
<dbReference type="AlphaFoldDB" id="A0A1G6ND35"/>
<sequence length="58" mass="6802">MSKTSGMIATFHVMKFAAMARLSEGRSPEFRSHRRMNPWNSNHVRFCEFFSQPVNHIC</sequence>
<proteinExistence type="predicted"/>
<evidence type="ECO:0000313" key="1">
    <source>
        <dbReference type="EMBL" id="SDC65759.1"/>
    </source>
</evidence>
<name>A0A1G6ND35_9FIRM</name>